<reference evidence="1 2" key="1">
    <citation type="submission" date="2016-04" db="EMBL/GenBank/DDBJ databases">
        <title>Genome analyses suggest a sexual origin of heterokaryosis in a supposedly ancient asexual fungus.</title>
        <authorList>
            <person name="Ropars J."/>
            <person name="Sedzielewska K."/>
            <person name="Noel J."/>
            <person name="Charron P."/>
            <person name="Farinelli L."/>
            <person name="Marton T."/>
            <person name="Kruger M."/>
            <person name="Pelin A."/>
            <person name="Brachmann A."/>
            <person name="Corradi N."/>
        </authorList>
    </citation>
    <scope>NUCLEOTIDE SEQUENCE [LARGE SCALE GENOMIC DNA]</scope>
    <source>
        <strain evidence="1 2">C2</strain>
    </source>
</reference>
<dbReference type="Proteomes" id="UP000233469">
    <property type="component" value="Unassembled WGS sequence"/>
</dbReference>
<dbReference type="EMBL" id="LLXL01000292">
    <property type="protein sequence ID" value="PKK74632.1"/>
    <property type="molecule type" value="Genomic_DNA"/>
</dbReference>
<dbReference type="VEuPathDB" id="FungiDB:FUN_009967"/>
<accession>A0A2N1NL61</accession>
<name>A0A2N1NL61_9GLOM</name>
<dbReference type="AlphaFoldDB" id="A0A2N1NL61"/>
<reference evidence="1 2" key="2">
    <citation type="submission" date="2017-10" db="EMBL/GenBank/DDBJ databases">
        <title>Extensive intraspecific genome diversity in a model arbuscular mycorrhizal fungus.</title>
        <authorList>
            <person name="Chen E.C.H."/>
            <person name="Morin E."/>
            <person name="Baudet D."/>
            <person name="Noel J."/>
            <person name="Ndikumana S."/>
            <person name="Charron P."/>
            <person name="St-Onge C."/>
            <person name="Giorgi J."/>
            <person name="Grigoriev I.V."/>
            <person name="Roux C."/>
            <person name="Martin F.M."/>
            <person name="Corradi N."/>
        </authorList>
    </citation>
    <scope>NUCLEOTIDE SEQUENCE [LARGE SCALE GENOMIC DNA]</scope>
    <source>
        <strain evidence="1 2">C2</strain>
    </source>
</reference>
<evidence type="ECO:0000313" key="1">
    <source>
        <dbReference type="EMBL" id="PKK74632.1"/>
    </source>
</evidence>
<protein>
    <submittedName>
        <fullName evidence="1">Uncharacterized protein</fullName>
    </submittedName>
</protein>
<comment type="caution">
    <text evidence="1">The sequence shown here is derived from an EMBL/GenBank/DDBJ whole genome shotgun (WGS) entry which is preliminary data.</text>
</comment>
<evidence type="ECO:0000313" key="2">
    <source>
        <dbReference type="Proteomes" id="UP000233469"/>
    </source>
</evidence>
<organism evidence="1 2">
    <name type="scientific">Rhizophagus irregularis</name>
    <dbReference type="NCBI Taxonomy" id="588596"/>
    <lineage>
        <taxon>Eukaryota</taxon>
        <taxon>Fungi</taxon>
        <taxon>Fungi incertae sedis</taxon>
        <taxon>Mucoromycota</taxon>
        <taxon>Glomeromycotina</taxon>
        <taxon>Glomeromycetes</taxon>
        <taxon>Glomerales</taxon>
        <taxon>Glomeraceae</taxon>
        <taxon>Rhizophagus</taxon>
    </lineage>
</organism>
<sequence length="108" mass="12207">MTLEQQEKTIMDLRKTLLAMRRAAVLTTSEYEKKNRELEEALRLGERSPSPSTLEKRELQMDDIENSTFNAISLFDHKLDQAYAEVEAAVSAGTLRTSGQLGTQFISL</sequence>
<proteinExistence type="predicted"/>
<gene>
    <name evidence="1" type="ORF">RhiirC2_738437</name>
</gene>
<dbReference type="VEuPathDB" id="FungiDB:RhiirA1_428708"/>